<dbReference type="RefSeq" id="WP_019678296.1">
    <property type="nucleotide sequence ID" value="NZ_ATAX01000003.1"/>
</dbReference>
<evidence type="ECO:0000313" key="4">
    <source>
        <dbReference type="EMBL" id="EWM55262.1"/>
    </source>
</evidence>
<name>W7V3M2_RUMFL</name>
<keyword evidence="1" id="KW-0175">Coiled coil</keyword>
<accession>W7V3M2</accession>
<evidence type="ECO:0000256" key="1">
    <source>
        <dbReference type="SAM" id="Coils"/>
    </source>
</evidence>
<keyword evidence="3" id="KW-0472">Membrane</keyword>
<feature type="compositionally biased region" description="Basic and acidic residues" evidence="2">
    <location>
        <begin position="27"/>
        <end position="39"/>
    </location>
</feature>
<evidence type="ECO:0000256" key="2">
    <source>
        <dbReference type="SAM" id="MobiDB-lite"/>
    </source>
</evidence>
<sequence length="166" mass="18669">MAENTVRYYNDESFDDAELDETTETGGTKHDESEQKPEIQMRSNEARSGSILMIVFVSILAAALLGSVIYSLDKRNTMYNKVAAMNEKLDTAEAENVRLQSELDSKMSAKNIEEYAQSLGMVKLNSSQITYKKIQTGDVVTIPEQEKGLIAKIKSLFDKCMEYFRG</sequence>
<organism evidence="4 5">
    <name type="scientific">Ruminococcus flavefaciens 007c</name>
    <dbReference type="NCBI Taxonomy" id="1341157"/>
    <lineage>
        <taxon>Bacteria</taxon>
        <taxon>Bacillati</taxon>
        <taxon>Bacillota</taxon>
        <taxon>Clostridia</taxon>
        <taxon>Eubacteriales</taxon>
        <taxon>Oscillospiraceae</taxon>
        <taxon>Ruminococcus</taxon>
    </lineage>
</organism>
<dbReference type="EMBL" id="ATAX01000003">
    <property type="protein sequence ID" value="EWM55262.1"/>
    <property type="molecule type" value="Genomic_DNA"/>
</dbReference>
<proteinExistence type="predicted"/>
<protein>
    <recommendedName>
        <fullName evidence="6">Cell division protein FtsL</fullName>
    </recommendedName>
</protein>
<dbReference type="Proteomes" id="UP000019365">
    <property type="component" value="Unassembled WGS sequence"/>
</dbReference>
<feature type="compositionally biased region" description="Acidic residues" evidence="2">
    <location>
        <begin position="12"/>
        <end position="23"/>
    </location>
</feature>
<evidence type="ECO:0000313" key="5">
    <source>
        <dbReference type="Proteomes" id="UP000019365"/>
    </source>
</evidence>
<feature type="transmembrane region" description="Helical" evidence="3">
    <location>
        <begin position="51"/>
        <end position="72"/>
    </location>
</feature>
<gene>
    <name evidence="4" type="ORF">RF007C_04715</name>
</gene>
<keyword evidence="5" id="KW-1185">Reference proteome</keyword>
<comment type="caution">
    <text evidence="4">The sequence shown here is derived from an EMBL/GenBank/DDBJ whole genome shotgun (WGS) entry which is preliminary data.</text>
</comment>
<dbReference type="eggNOG" id="COG2919">
    <property type="taxonomic scope" value="Bacteria"/>
</dbReference>
<feature type="region of interest" description="Disordered" evidence="2">
    <location>
        <begin position="1"/>
        <end position="43"/>
    </location>
</feature>
<dbReference type="AlphaFoldDB" id="W7V3M2"/>
<evidence type="ECO:0008006" key="6">
    <source>
        <dbReference type="Google" id="ProtNLM"/>
    </source>
</evidence>
<evidence type="ECO:0000256" key="3">
    <source>
        <dbReference type="SAM" id="Phobius"/>
    </source>
</evidence>
<dbReference type="OrthoDB" id="1823124at2"/>
<feature type="coiled-coil region" evidence="1">
    <location>
        <begin position="75"/>
        <end position="109"/>
    </location>
</feature>
<keyword evidence="3" id="KW-0812">Transmembrane</keyword>
<keyword evidence="3" id="KW-1133">Transmembrane helix</keyword>
<dbReference type="PATRIC" id="fig|1341157.4.peg.76"/>
<reference evidence="4 5" key="1">
    <citation type="journal article" date="2014" name="PLoS ONE">
        <title>Rumen cellulosomics: divergent fiber-degrading strategies revealed by comparative genome-wide analysis of six ruminococcal strains.</title>
        <authorList>
            <person name="Dassa B."/>
            <person name="Borovok I."/>
            <person name="Ruimy-Israeli V."/>
            <person name="Lamed R."/>
            <person name="Flint H.J."/>
            <person name="Duncan S.H."/>
            <person name="Henrissat B."/>
            <person name="Coutinho P."/>
            <person name="Morrison M."/>
            <person name="Mosoni P."/>
            <person name="Yeoman C.J."/>
            <person name="White B.A."/>
            <person name="Bayer E.A."/>
        </authorList>
    </citation>
    <scope>NUCLEOTIDE SEQUENCE [LARGE SCALE GENOMIC DNA]</scope>
    <source>
        <strain evidence="4 5">007c</strain>
    </source>
</reference>